<dbReference type="AlphaFoldDB" id="A0A840EE41"/>
<dbReference type="RefSeq" id="WP_183496313.1">
    <property type="nucleotide sequence ID" value="NZ_JACIFF010000007.1"/>
</dbReference>
<dbReference type="Proteomes" id="UP000576209">
    <property type="component" value="Unassembled WGS sequence"/>
</dbReference>
<proteinExistence type="predicted"/>
<dbReference type="EMBL" id="JACIFF010000007">
    <property type="protein sequence ID" value="MBB4080069.1"/>
    <property type="molecule type" value="Genomic_DNA"/>
</dbReference>
<dbReference type="InterPro" id="IPR025485">
    <property type="entry name" value="DUF4377"/>
</dbReference>
<comment type="caution">
    <text evidence="3">The sequence shown here is derived from an EMBL/GenBank/DDBJ whole genome shotgun (WGS) entry which is preliminary data.</text>
</comment>
<dbReference type="PANTHER" id="PTHR35535">
    <property type="entry name" value="HEAT SHOCK PROTEIN HSLJ"/>
    <property type="match status" value="1"/>
</dbReference>
<evidence type="ECO:0000313" key="4">
    <source>
        <dbReference type="Proteomes" id="UP000576209"/>
    </source>
</evidence>
<evidence type="ECO:0000259" key="2">
    <source>
        <dbReference type="Pfam" id="PF14302"/>
    </source>
</evidence>
<evidence type="ECO:0000259" key="1">
    <source>
        <dbReference type="Pfam" id="PF03724"/>
    </source>
</evidence>
<protein>
    <submittedName>
        <fullName evidence="3">Heat shock protein HslJ</fullName>
    </submittedName>
</protein>
<dbReference type="PROSITE" id="PS51257">
    <property type="entry name" value="PROKAR_LIPOPROTEIN"/>
    <property type="match status" value="1"/>
</dbReference>
<organism evidence="3 4">
    <name type="scientific">Neolewinella aquimaris</name>
    <dbReference type="NCBI Taxonomy" id="1835722"/>
    <lineage>
        <taxon>Bacteria</taxon>
        <taxon>Pseudomonadati</taxon>
        <taxon>Bacteroidota</taxon>
        <taxon>Saprospiria</taxon>
        <taxon>Saprospirales</taxon>
        <taxon>Lewinellaceae</taxon>
        <taxon>Neolewinella</taxon>
    </lineage>
</organism>
<dbReference type="InterPro" id="IPR005184">
    <property type="entry name" value="DUF306_Meta_HslJ"/>
</dbReference>
<sequence length="235" mass="25764">MKPTVALLVIGFLILAVGGCTSTANRVINSTVSTFWINSRTVPCTGAGPQTCLQVKRGPELDGGEWEYFYATIAGFDYEPGYLYKLSVRETPLIDAEVPADGSSIEYTLIRVLEKNHDPALLLNDIWVLERIAGEAVDLTAATDLRQPTIEFQLAEQRVMGNNGCNSFNGTLQKAEQGNLRFGPLAMTRKACMNSDVPDRVTAALNRVAGYAIESLRLTLVDESGEELLQYRKVD</sequence>
<keyword evidence="4" id="KW-1185">Reference proteome</keyword>
<dbReference type="Gene3D" id="2.40.128.270">
    <property type="match status" value="1"/>
</dbReference>
<dbReference type="InterPro" id="IPR053147">
    <property type="entry name" value="Hsp_HslJ-like"/>
</dbReference>
<keyword evidence="3" id="KW-0346">Stress response</keyword>
<evidence type="ECO:0000313" key="3">
    <source>
        <dbReference type="EMBL" id="MBB4080069.1"/>
    </source>
</evidence>
<feature type="domain" description="DUF306" evidence="1">
    <location>
        <begin position="123"/>
        <end position="232"/>
    </location>
</feature>
<dbReference type="Pfam" id="PF03724">
    <property type="entry name" value="META"/>
    <property type="match status" value="1"/>
</dbReference>
<dbReference type="InterPro" id="IPR038670">
    <property type="entry name" value="HslJ-like_sf"/>
</dbReference>
<dbReference type="PANTHER" id="PTHR35535:SF1">
    <property type="entry name" value="HEAT SHOCK PROTEIN HSLJ"/>
    <property type="match status" value="1"/>
</dbReference>
<accession>A0A840EE41</accession>
<dbReference type="Pfam" id="PF14302">
    <property type="entry name" value="DUF4377"/>
    <property type="match status" value="1"/>
</dbReference>
<reference evidence="3 4" key="1">
    <citation type="submission" date="2020-08" db="EMBL/GenBank/DDBJ databases">
        <title>Genomic Encyclopedia of Type Strains, Phase IV (KMG-IV): sequencing the most valuable type-strain genomes for metagenomic binning, comparative biology and taxonomic classification.</title>
        <authorList>
            <person name="Goeker M."/>
        </authorList>
    </citation>
    <scope>NUCLEOTIDE SEQUENCE [LARGE SCALE GENOMIC DNA]</scope>
    <source>
        <strain evidence="3 4">DSM 105137</strain>
    </source>
</reference>
<name>A0A840EE41_9BACT</name>
<feature type="domain" description="DUF4377" evidence="2">
    <location>
        <begin position="36"/>
        <end position="115"/>
    </location>
</feature>
<gene>
    <name evidence="3" type="ORF">GGR28_002699</name>
</gene>